<dbReference type="Proteomes" id="UP001228905">
    <property type="component" value="Unassembled WGS sequence"/>
</dbReference>
<organism evidence="1 2">
    <name type="scientific">Caulobacter ginsengisoli</name>
    <dbReference type="NCBI Taxonomy" id="400775"/>
    <lineage>
        <taxon>Bacteria</taxon>
        <taxon>Pseudomonadati</taxon>
        <taxon>Pseudomonadota</taxon>
        <taxon>Alphaproteobacteria</taxon>
        <taxon>Caulobacterales</taxon>
        <taxon>Caulobacteraceae</taxon>
        <taxon>Caulobacter</taxon>
    </lineage>
</organism>
<gene>
    <name evidence="1" type="ORF">QO010_002041</name>
</gene>
<keyword evidence="2" id="KW-1185">Reference proteome</keyword>
<comment type="caution">
    <text evidence="1">The sequence shown here is derived from an EMBL/GenBank/DDBJ whole genome shotgun (WGS) entry which is preliminary data.</text>
</comment>
<evidence type="ECO:0000313" key="1">
    <source>
        <dbReference type="EMBL" id="MDQ0464260.1"/>
    </source>
</evidence>
<evidence type="ECO:0008006" key="3">
    <source>
        <dbReference type="Google" id="ProtNLM"/>
    </source>
</evidence>
<dbReference type="EMBL" id="JAUSVS010000003">
    <property type="protein sequence ID" value="MDQ0464260.1"/>
    <property type="molecule type" value="Genomic_DNA"/>
</dbReference>
<name>A0ABU0IQG7_9CAUL</name>
<proteinExistence type="predicted"/>
<evidence type="ECO:0000313" key="2">
    <source>
        <dbReference type="Proteomes" id="UP001228905"/>
    </source>
</evidence>
<reference evidence="1 2" key="1">
    <citation type="submission" date="2023-07" db="EMBL/GenBank/DDBJ databases">
        <title>Genomic Encyclopedia of Type Strains, Phase IV (KMG-IV): sequencing the most valuable type-strain genomes for metagenomic binning, comparative biology and taxonomic classification.</title>
        <authorList>
            <person name="Goeker M."/>
        </authorList>
    </citation>
    <scope>NUCLEOTIDE SEQUENCE [LARGE SCALE GENOMIC DNA]</scope>
    <source>
        <strain evidence="1 2">DSM 18695</strain>
    </source>
</reference>
<sequence>MSEESHLESPLGEEFEPDSFARMVAWLRRVSGYDPGAEDEEEDELAAARTQRWAGRSILFAAVILALLNAPSIRSWASTLDPSQPSEIIRKLADVWTDSMDQAGLEEPRRAIRRAYDNWKAWGGVEPAQTPPAAP</sequence>
<dbReference type="RefSeq" id="WP_307348806.1">
    <property type="nucleotide sequence ID" value="NZ_JAUSVS010000003.1"/>
</dbReference>
<protein>
    <recommendedName>
        <fullName evidence="3">DUF4129 domain-containing protein</fullName>
    </recommendedName>
</protein>
<accession>A0ABU0IQG7</accession>